<protein>
    <submittedName>
        <fullName evidence="13">TonB-dependent receptor</fullName>
    </submittedName>
</protein>
<dbReference type="Pfam" id="PF00593">
    <property type="entry name" value="TonB_dep_Rec_b-barrel"/>
    <property type="match status" value="1"/>
</dbReference>
<dbReference type="SUPFAM" id="SSF56935">
    <property type="entry name" value="Porins"/>
    <property type="match status" value="1"/>
</dbReference>
<sequence length="238" mass="26869">MLDDDNRTLERETYASEEHYDTVTVEEQVLGHFRTGPVKHQVIVGGNWQNIRDSANLYAGDAPPLDVFSPSYGVAIDAPSLITAQGITTNQEGIYGEDQMTWGRLHVQGGVRHDWSRIDTRDVTDDDGFNQADQATTWRAGILYAFDSGLSPCFHYAESFQPTNSLSFNGTPFKPTRGRQFEMGLKYQPRNFNGFFSRWRCTISSKATFWFPTRFISIFTPRLAVCVPAASKSKRMST</sequence>
<evidence type="ECO:0000256" key="6">
    <source>
        <dbReference type="ARBA" id="ARBA00022729"/>
    </source>
</evidence>
<evidence type="ECO:0000256" key="9">
    <source>
        <dbReference type="ARBA" id="ARBA00023077"/>
    </source>
</evidence>
<dbReference type="InterPro" id="IPR000531">
    <property type="entry name" value="Beta-barrel_TonB"/>
</dbReference>
<evidence type="ECO:0000256" key="3">
    <source>
        <dbReference type="ARBA" id="ARBA00022452"/>
    </source>
</evidence>
<evidence type="ECO:0000256" key="11">
    <source>
        <dbReference type="ARBA" id="ARBA00023237"/>
    </source>
</evidence>
<evidence type="ECO:0000256" key="5">
    <source>
        <dbReference type="ARBA" id="ARBA00022692"/>
    </source>
</evidence>
<evidence type="ECO:0000313" key="14">
    <source>
        <dbReference type="Proteomes" id="UP000578030"/>
    </source>
</evidence>
<dbReference type="EMBL" id="JABEQM010000009">
    <property type="protein sequence ID" value="MBB2202280.1"/>
    <property type="molecule type" value="Genomic_DNA"/>
</dbReference>
<dbReference type="GO" id="GO:0015344">
    <property type="term" value="F:siderophore uptake transmembrane transporter activity"/>
    <property type="evidence" value="ECO:0007669"/>
    <property type="project" value="TreeGrafter"/>
</dbReference>
<evidence type="ECO:0000256" key="10">
    <source>
        <dbReference type="ARBA" id="ARBA00023136"/>
    </source>
</evidence>
<evidence type="ECO:0000259" key="12">
    <source>
        <dbReference type="Pfam" id="PF00593"/>
    </source>
</evidence>
<evidence type="ECO:0000313" key="13">
    <source>
        <dbReference type="EMBL" id="MBB2202280.1"/>
    </source>
</evidence>
<gene>
    <name evidence="13" type="ORF">HLH28_11965</name>
</gene>
<keyword evidence="9" id="KW-0798">TonB box</keyword>
<keyword evidence="2" id="KW-0813">Transport</keyword>
<keyword evidence="7" id="KW-0408">Iron</keyword>
<keyword evidence="3" id="KW-1134">Transmembrane beta strand</keyword>
<keyword evidence="4" id="KW-0410">Iron transport</keyword>
<dbReference type="Gene3D" id="2.40.170.20">
    <property type="entry name" value="TonB-dependent receptor, beta-barrel domain"/>
    <property type="match status" value="1"/>
</dbReference>
<keyword evidence="5" id="KW-0812">Transmembrane</keyword>
<dbReference type="Proteomes" id="UP000578030">
    <property type="component" value="Unassembled WGS sequence"/>
</dbReference>
<dbReference type="PANTHER" id="PTHR32552:SF68">
    <property type="entry name" value="FERRICHROME OUTER MEMBRANE TRANSPORTER_PHAGE RECEPTOR"/>
    <property type="match status" value="1"/>
</dbReference>
<dbReference type="AlphaFoldDB" id="A0A7W4K8F8"/>
<dbReference type="GO" id="GO:0009279">
    <property type="term" value="C:cell outer membrane"/>
    <property type="evidence" value="ECO:0007669"/>
    <property type="project" value="UniProtKB-SubCell"/>
</dbReference>
<accession>A0A7W4K8F8</accession>
<evidence type="ECO:0000256" key="2">
    <source>
        <dbReference type="ARBA" id="ARBA00022448"/>
    </source>
</evidence>
<comment type="caution">
    <text evidence="13">The sequence shown here is derived from an EMBL/GenBank/DDBJ whole genome shotgun (WGS) entry which is preliminary data.</text>
</comment>
<keyword evidence="13" id="KW-0675">Receptor</keyword>
<evidence type="ECO:0000256" key="7">
    <source>
        <dbReference type="ARBA" id="ARBA00023004"/>
    </source>
</evidence>
<keyword evidence="14" id="KW-1185">Reference proteome</keyword>
<organism evidence="13 14">
    <name type="scientific">Gluconacetobacter tumulisoli</name>
    <dbReference type="NCBI Taxonomy" id="1286189"/>
    <lineage>
        <taxon>Bacteria</taxon>
        <taxon>Pseudomonadati</taxon>
        <taxon>Pseudomonadota</taxon>
        <taxon>Alphaproteobacteria</taxon>
        <taxon>Acetobacterales</taxon>
        <taxon>Acetobacteraceae</taxon>
        <taxon>Gluconacetobacter</taxon>
    </lineage>
</organism>
<evidence type="ECO:0000256" key="1">
    <source>
        <dbReference type="ARBA" id="ARBA00004571"/>
    </source>
</evidence>
<keyword evidence="8" id="KW-0406">Ion transport</keyword>
<keyword evidence="10" id="KW-0472">Membrane</keyword>
<feature type="domain" description="TonB-dependent receptor-like beta-barrel" evidence="12">
    <location>
        <begin position="30"/>
        <end position="194"/>
    </location>
</feature>
<name>A0A7W4K8F8_9PROT</name>
<comment type="subcellular location">
    <subcellularLocation>
        <location evidence="1">Cell outer membrane</location>
        <topology evidence="1">Multi-pass membrane protein</topology>
    </subcellularLocation>
</comment>
<evidence type="ECO:0000256" key="4">
    <source>
        <dbReference type="ARBA" id="ARBA00022496"/>
    </source>
</evidence>
<evidence type="ECO:0000256" key="8">
    <source>
        <dbReference type="ARBA" id="ARBA00023065"/>
    </source>
</evidence>
<reference evidence="13 14" key="1">
    <citation type="submission" date="2020-04" db="EMBL/GenBank/DDBJ databases">
        <title>Description of novel Gluconacetobacter.</title>
        <authorList>
            <person name="Sombolestani A."/>
        </authorList>
    </citation>
    <scope>NUCLEOTIDE SEQUENCE [LARGE SCALE GENOMIC DNA]</scope>
    <source>
        <strain evidence="13 14">LMG 27802</strain>
    </source>
</reference>
<dbReference type="PANTHER" id="PTHR32552">
    <property type="entry name" value="FERRICHROME IRON RECEPTOR-RELATED"/>
    <property type="match status" value="1"/>
</dbReference>
<dbReference type="InterPro" id="IPR039426">
    <property type="entry name" value="TonB-dep_rcpt-like"/>
</dbReference>
<keyword evidence="11" id="KW-0998">Cell outer membrane</keyword>
<proteinExistence type="predicted"/>
<keyword evidence="6" id="KW-0732">Signal</keyword>
<dbReference type="InterPro" id="IPR036942">
    <property type="entry name" value="Beta-barrel_TonB_sf"/>
</dbReference>